<comment type="caution">
    <text evidence="1">The sequence shown here is derived from an EMBL/GenBank/DDBJ whole genome shotgun (WGS) entry which is preliminary data.</text>
</comment>
<evidence type="ECO:0008006" key="3">
    <source>
        <dbReference type="Google" id="ProtNLM"/>
    </source>
</evidence>
<accession>A0A8X6LSF2</accession>
<dbReference type="OrthoDB" id="6431300at2759"/>
<gene>
    <name evidence="1" type="ORF">TNCT_24571</name>
</gene>
<name>A0A8X6LSF2_TRICU</name>
<evidence type="ECO:0000313" key="1">
    <source>
        <dbReference type="EMBL" id="GFR18942.1"/>
    </source>
</evidence>
<sequence>MISVFQKSSTGASHQVKSQAVFMTSENITKDLLKTVSFQAFNRSFVLHLHPTEDASFHVLRVKEGNSSLEFLRKCLYQGYLENEESSSAVALSVCHGLVSYSMENVILVPTN</sequence>
<proteinExistence type="predicted"/>
<protein>
    <recommendedName>
        <fullName evidence="3">Peptidase M12B propeptide domain-containing protein</fullName>
    </recommendedName>
</protein>
<evidence type="ECO:0000313" key="2">
    <source>
        <dbReference type="Proteomes" id="UP000887116"/>
    </source>
</evidence>
<reference evidence="1" key="1">
    <citation type="submission" date="2020-07" db="EMBL/GenBank/DDBJ databases">
        <title>Multicomponent nature underlies the extraordinary mechanical properties of spider dragline silk.</title>
        <authorList>
            <person name="Kono N."/>
            <person name="Nakamura H."/>
            <person name="Mori M."/>
            <person name="Yoshida Y."/>
            <person name="Ohtoshi R."/>
            <person name="Malay A.D."/>
            <person name="Moran D.A.P."/>
            <person name="Tomita M."/>
            <person name="Numata K."/>
            <person name="Arakawa K."/>
        </authorList>
    </citation>
    <scope>NUCLEOTIDE SEQUENCE</scope>
</reference>
<organism evidence="1 2">
    <name type="scientific">Trichonephila clavata</name>
    <name type="common">Joro spider</name>
    <name type="synonym">Nephila clavata</name>
    <dbReference type="NCBI Taxonomy" id="2740835"/>
    <lineage>
        <taxon>Eukaryota</taxon>
        <taxon>Metazoa</taxon>
        <taxon>Ecdysozoa</taxon>
        <taxon>Arthropoda</taxon>
        <taxon>Chelicerata</taxon>
        <taxon>Arachnida</taxon>
        <taxon>Araneae</taxon>
        <taxon>Araneomorphae</taxon>
        <taxon>Entelegynae</taxon>
        <taxon>Araneoidea</taxon>
        <taxon>Nephilidae</taxon>
        <taxon>Trichonephila</taxon>
    </lineage>
</organism>
<keyword evidence="2" id="KW-1185">Reference proteome</keyword>
<dbReference type="Proteomes" id="UP000887116">
    <property type="component" value="Unassembled WGS sequence"/>
</dbReference>
<dbReference type="AlphaFoldDB" id="A0A8X6LSF2"/>
<dbReference type="EMBL" id="BMAO01037611">
    <property type="protein sequence ID" value="GFR18942.1"/>
    <property type="molecule type" value="Genomic_DNA"/>
</dbReference>